<evidence type="ECO:0000313" key="4">
    <source>
        <dbReference type="EMBL" id="QUE53669.1"/>
    </source>
</evidence>
<dbReference type="EMBL" id="CP073084">
    <property type="protein sequence ID" value="QUE53669.1"/>
    <property type="molecule type" value="Genomic_DNA"/>
</dbReference>
<dbReference type="PANTHER" id="PTHR34978:SF3">
    <property type="entry name" value="SLR0241 PROTEIN"/>
    <property type="match status" value="1"/>
</dbReference>
<keyword evidence="5" id="KW-1185">Reference proteome</keyword>
<dbReference type="PANTHER" id="PTHR34978">
    <property type="entry name" value="POSSIBLE SENSOR-TRANSDUCER PROTEIN BLAR"/>
    <property type="match status" value="1"/>
</dbReference>
<dbReference type="InterPro" id="IPR052173">
    <property type="entry name" value="Beta-lactam_resp_regulator"/>
</dbReference>
<feature type="region of interest" description="Disordered" evidence="1">
    <location>
        <begin position="408"/>
        <end position="494"/>
    </location>
</feature>
<keyword evidence="2" id="KW-1133">Transmembrane helix</keyword>
<evidence type="ECO:0000259" key="3">
    <source>
        <dbReference type="Pfam" id="PF05569"/>
    </source>
</evidence>
<proteinExistence type="predicted"/>
<gene>
    <name evidence="4" type="ORF">INT76_07455</name>
</gene>
<name>A0ABX7YJZ1_9STRE</name>
<organism evidence="4 5">
    <name type="scientific">Streptococcus oriscaviae</name>
    <dbReference type="NCBI Taxonomy" id="2781599"/>
    <lineage>
        <taxon>Bacteria</taxon>
        <taxon>Bacillati</taxon>
        <taxon>Bacillota</taxon>
        <taxon>Bacilli</taxon>
        <taxon>Lactobacillales</taxon>
        <taxon>Streptococcaceae</taxon>
        <taxon>Streptococcus</taxon>
    </lineage>
</organism>
<reference evidence="4 5" key="1">
    <citation type="submission" date="2021-04" db="EMBL/GenBank/DDBJ databases">
        <title>Complete genome sequence of a novel Streptococcus species.</title>
        <authorList>
            <person name="Teng J.L.L."/>
        </authorList>
    </citation>
    <scope>NUCLEOTIDE SEQUENCE [LARGE SCALE GENOMIC DNA]</scope>
    <source>
        <strain evidence="4 5">HKU75</strain>
    </source>
</reference>
<feature type="compositionally biased region" description="Polar residues" evidence="1">
    <location>
        <begin position="445"/>
        <end position="470"/>
    </location>
</feature>
<feature type="domain" description="Peptidase M56" evidence="3">
    <location>
        <begin position="8"/>
        <end position="294"/>
    </location>
</feature>
<dbReference type="InterPro" id="IPR008756">
    <property type="entry name" value="Peptidase_M56"/>
</dbReference>
<feature type="compositionally biased region" description="Acidic residues" evidence="1">
    <location>
        <begin position="472"/>
        <end position="494"/>
    </location>
</feature>
<keyword evidence="2" id="KW-0472">Membrane</keyword>
<feature type="transmembrane region" description="Helical" evidence="2">
    <location>
        <begin position="100"/>
        <end position="121"/>
    </location>
</feature>
<dbReference type="Proteomes" id="UP000677616">
    <property type="component" value="Chromosome"/>
</dbReference>
<evidence type="ECO:0000256" key="1">
    <source>
        <dbReference type="SAM" id="MobiDB-lite"/>
    </source>
</evidence>
<dbReference type="CDD" id="cd07341">
    <property type="entry name" value="M56_BlaR1_MecR1_like"/>
    <property type="match status" value="1"/>
</dbReference>
<evidence type="ECO:0000256" key="2">
    <source>
        <dbReference type="SAM" id="Phobius"/>
    </source>
</evidence>
<feature type="transmembrane region" description="Helical" evidence="2">
    <location>
        <begin position="6"/>
        <end position="29"/>
    </location>
</feature>
<accession>A0ABX7YJZ1</accession>
<sequence length="494" mass="55408">MQTNLLSFLLLSLYKSLLIVLFSGVFLLLKNQVSARIRYVVWVTLLVSLILPFRPRIGQGIRLEETVSVVSTSGQTVATGTQEAAVHQSSMWDMLAGLPWGYILLGIWLIGFLVIIGRSIFSYLKFRNLLLRWGKPITDPQILESFHAIKAEFGIKKAIRLVHYPQVSSPMIFGLRNPVILLPDTNYTLEELDLIFEHELTHYRHRDIYVNLLVLLVKAAHWFNPIVHFACKEVQEAAECYCDHSVLHNRDETYRSFYGETIITMIHRSKQQPVLLSSCFYSNKFNLKRRIIAIMDSRLPKKYLTVLVSLVTLFSILFSGSIFVVAMGTTQDELVQMSQAEGLTKDQALALVTEQQKLKPSDLTDIQITIQDNQYHIQFKKGDTQYKALVDKATGDILTLEKETVRLVENSTTSSEQTTSSSVTTSVPSETSSQPVVQSVVDTATGEQQGATSTPVVNQQTPASTATQQIDTETDTDTDTDTSDTDADDADSDD</sequence>
<evidence type="ECO:0000313" key="5">
    <source>
        <dbReference type="Proteomes" id="UP000677616"/>
    </source>
</evidence>
<keyword evidence="2" id="KW-0812">Transmembrane</keyword>
<dbReference type="RefSeq" id="WP_212569840.1">
    <property type="nucleotide sequence ID" value="NZ_CP073084.1"/>
</dbReference>
<protein>
    <submittedName>
        <fullName evidence="4">M56 family metallopeptidase</fullName>
    </submittedName>
</protein>
<feature type="transmembrane region" description="Helical" evidence="2">
    <location>
        <begin position="36"/>
        <end position="53"/>
    </location>
</feature>
<dbReference type="Pfam" id="PF05569">
    <property type="entry name" value="Peptidase_M56"/>
    <property type="match status" value="1"/>
</dbReference>
<feature type="compositionally biased region" description="Low complexity" evidence="1">
    <location>
        <begin position="411"/>
        <end position="441"/>
    </location>
</feature>
<feature type="transmembrane region" description="Helical" evidence="2">
    <location>
        <begin position="303"/>
        <end position="328"/>
    </location>
</feature>